<dbReference type="InterPro" id="IPR006620">
    <property type="entry name" value="Pro_4_hyd_alph"/>
</dbReference>
<evidence type="ECO:0000256" key="6">
    <source>
        <dbReference type="SAM" id="Coils"/>
    </source>
</evidence>
<evidence type="ECO:0000256" key="1">
    <source>
        <dbReference type="ARBA" id="ARBA00001961"/>
    </source>
</evidence>
<dbReference type="GO" id="GO:0031418">
    <property type="term" value="F:L-ascorbic acid binding"/>
    <property type="evidence" value="ECO:0007669"/>
    <property type="project" value="InterPro"/>
</dbReference>
<keyword evidence="6" id="KW-0175">Coiled coil</keyword>
<dbReference type="PROSITE" id="PS51471">
    <property type="entry name" value="FE2OG_OXY"/>
    <property type="match status" value="1"/>
</dbReference>
<dbReference type="InterPro" id="IPR005123">
    <property type="entry name" value="Oxoglu/Fe-dep_dioxygenase_dom"/>
</dbReference>
<evidence type="ECO:0000256" key="5">
    <source>
        <dbReference type="ARBA" id="ARBA00023004"/>
    </source>
</evidence>
<dbReference type="GO" id="GO:0005783">
    <property type="term" value="C:endoplasmic reticulum"/>
    <property type="evidence" value="ECO:0007669"/>
    <property type="project" value="TreeGrafter"/>
</dbReference>
<accession>A0A6C0BU09</accession>
<protein>
    <recommendedName>
        <fullName evidence="7">Fe2OG dioxygenase domain-containing protein</fullName>
    </recommendedName>
</protein>
<name>A0A6C0BU09_9ZZZZ</name>
<dbReference type="EMBL" id="MN739238">
    <property type="protein sequence ID" value="QHS95059.1"/>
    <property type="molecule type" value="Genomic_DNA"/>
</dbReference>
<evidence type="ECO:0000256" key="4">
    <source>
        <dbReference type="ARBA" id="ARBA00023002"/>
    </source>
</evidence>
<dbReference type="GO" id="GO:0004656">
    <property type="term" value="F:procollagen-proline 4-dioxygenase activity"/>
    <property type="evidence" value="ECO:0007669"/>
    <property type="project" value="TreeGrafter"/>
</dbReference>
<keyword evidence="3" id="KW-0223">Dioxygenase</keyword>
<feature type="domain" description="Fe2OG dioxygenase" evidence="7">
    <location>
        <begin position="92"/>
        <end position="203"/>
    </location>
</feature>
<keyword evidence="5" id="KW-0408">Iron</keyword>
<organism evidence="8">
    <name type="scientific">viral metagenome</name>
    <dbReference type="NCBI Taxonomy" id="1070528"/>
    <lineage>
        <taxon>unclassified sequences</taxon>
        <taxon>metagenomes</taxon>
        <taxon>organismal metagenomes</taxon>
    </lineage>
</organism>
<dbReference type="GO" id="GO:0005506">
    <property type="term" value="F:iron ion binding"/>
    <property type="evidence" value="ECO:0007669"/>
    <property type="project" value="InterPro"/>
</dbReference>
<dbReference type="AlphaFoldDB" id="A0A6C0BU09"/>
<feature type="coiled-coil region" evidence="6">
    <location>
        <begin position="486"/>
        <end position="539"/>
    </location>
</feature>
<proteinExistence type="predicted"/>
<keyword evidence="2" id="KW-0479">Metal-binding</keyword>
<dbReference type="SMART" id="SM00702">
    <property type="entry name" value="P4Hc"/>
    <property type="match status" value="2"/>
</dbReference>
<dbReference type="InterPro" id="IPR045054">
    <property type="entry name" value="P4HA-like"/>
</dbReference>
<evidence type="ECO:0000256" key="3">
    <source>
        <dbReference type="ARBA" id="ARBA00022964"/>
    </source>
</evidence>
<comment type="cofactor">
    <cofactor evidence="1">
        <name>L-ascorbate</name>
        <dbReference type="ChEBI" id="CHEBI:38290"/>
    </cofactor>
</comment>
<evidence type="ECO:0000259" key="7">
    <source>
        <dbReference type="PROSITE" id="PS51471"/>
    </source>
</evidence>
<dbReference type="Gene3D" id="2.60.120.620">
    <property type="entry name" value="q2cbj1_9rhob like domain"/>
    <property type="match status" value="2"/>
</dbReference>
<dbReference type="PANTHER" id="PTHR10869:SF246">
    <property type="entry name" value="TRANSMEMBRANE PROLYL 4-HYDROXYLASE"/>
    <property type="match status" value="1"/>
</dbReference>
<reference evidence="8" key="1">
    <citation type="journal article" date="2020" name="Nature">
        <title>Giant virus diversity and host interactions through global metagenomics.</title>
        <authorList>
            <person name="Schulz F."/>
            <person name="Roux S."/>
            <person name="Paez-Espino D."/>
            <person name="Jungbluth S."/>
            <person name="Walsh D.A."/>
            <person name="Denef V.J."/>
            <person name="McMahon K.D."/>
            <person name="Konstantinidis K.T."/>
            <person name="Eloe-Fadrosh E.A."/>
            <person name="Kyrpides N.C."/>
            <person name="Woyke T."/>
        </authorList>
    </citation>
    <scope>NUCLEOTIDE SEQUENCE</scope>
    <source>
        <strain evidence="8">GVMAG-M-3300018428-16</strain>
    </source>
</reference>
<evidence type="ECO:0000256" key="2">
    <source>
        <dbReference type="ARBA" id="ARBA00022723"/>
    </source>
</evidence>
<dbReference type="PANTHER" id="PTHR10869">
    <property type="entry name" value="PROLYL 4-HYDROXYLASE ALPHA SUBUNIT"/>
    <property type="match status" value="1"/>
</dbReference>
<dbReference type="Pfam" id="PF13640">
    <property type="entry name" value="2OG-FeII_Oxy_3"/>
    <property type="match status" value="1"/>
</dbReference>
<evidence type="ECO:0000313" key="8">
    <source>
        <dbReference type="EMBL" id="QHS95059.1"/>
    </source>
</evidence>
<dbReference type="InterPro" id="IPR044862">
    <property type="entry name" value="Pro_4_hyd_alph_FE2OG_OXY"/>
</dbReference>
<keyword evidence="4" id="KW-0560">Oxidoreductase</keyword>
<sequence length="798" mass="93140">MEVEKANSLNIVTHSEDPKIYTISNFITDEECDHFIEISKPKMKRSVVSDEKKGTISKGRTGENCWLQHYTDKTTGDVANKIANLISMPVENAESYQVVYYNTTQKYDQHYDAYHKNNTDKSKRCLRQGGQRVITALVYLNDVEEGGHTSFPNLNIKVKPEKGKLVIFHNCYEGTTNVHVNSLHAGTAPTKGEKYAFNLWFREQAVHKIYEYDPNDFLNTGPLTTSQLKIETEKKVDEIKPPIPPVIEETNVIELNSSEKEMKINIISESPFISEIENGLTSDECQTIRKLCTNGKKQNQLRISYWVNNKNEEIHPIVNKIAKLMNVDSKYFENINVMQYPEGSCHGDHYDAFDLTTDKGKEYSKCRGQRIYTVIGFVNENKNKTGGNIRFINFNKEITHEEGKLVIYKNMLDVSEVQFQRNSKMNYAIRPIKEGELYVFYMYLRVKDTSDVEIPLPTILQIDNKLKSINTIPNVFENTISNQLTSSDIEKQLQNINAQLEILSKQPKQVSVQEVNVESKKTEEEIEREKEQKENYHQALVNFYDKVVVDKENVKVDNRKVLPEGLFKFRRCVPEKDPALLEFFYRLRNSVPQKGILNYENFKKNYIADEYNPCIVENVFEPSAQEKIKEYFHWAIDNKKYTLGDSQSNRFKAHNDFMTRILHYEALPLIEHLVKKELVPTYTYLSCYIRDCELPAHTDRPDCEYTVSYIIDKPADSNWDIYVDMNKEPLKSRGRYRQYVNSDRKPYCKKVDCGPGGLMMFNGIDHIHFREKLDADYYYIILLHYRSKWSTYADTYKK</sequence>